<keyword evidence="2" id="KW-1185">Reference proteome</keyword>
<evidence type="ECO:0000313" key="2">
    <source>
        <dbReference type="Proteomes" id="UP001281614"/>
    </source>
</evidence>
<organism evidence="1 2">
    <name type="scientific">Colletotrichum kahawae</name>
    <name type="common">Coffee berry disease fungus</name>
    <dbReference type="NCBI Taxonomy" id="34407"/>
    <lineage>
        <taxon>Eukaryota</taxon>
        <taxon>Fungi</taxon>
        <taxon>Dikarya</taxon>
        <taxon>Ascomycota</taxon>
        <taxon>Pezizomycotina</taxon>
        <taxon>Sordariomycetes</taxon>
        <taxon>Hypocreomycetidae</taxon>
        <taxon>Glomerellales</taxon>
        <taxon>Glomerellaceae</taxon>
        <taxon>Colletotrichum</taxon>
        <taxon>Colletotrichum gloeosporioides species complex</taxon>
    </lineage>
</organism>
<gene>
    <name evidence="1" type="ORF">CKAH01_06174</name>
</gene>
<reference evidence="1" key="1">
    <citation type="submission" date="2023-02" db="EMBL/GenBank/DDBJ databases">
        <title>Colletotrichum kahawae CIFC_Que2 genome sequencing and assembly.</title>
        <authorList>
            <person name="Baroncelli R."/>
        </authorList>
    </citation>
    <scope>NUCLEOTIDE SEQUENCE</scope>
    <source>
        <strain evidence="1">CIFC_Que2</strain>
    </source>
</reference>
<evidence type="ECO:0000313" key="1">
    <source>
        <dbReference type="EMBL" id="KAK2752933.1"/>
    </source>
</evidence>
<protein>
    <submittedName>
        <fullName evidence="1">Uncharacterized protein</fullName>
    </submittedName>
</protein>
<dbReference type="EMBL" id="VYYT01000245">
    <property type="protein sequence ID" value="KAK2752933.1"/>
    <property type="molecule type" value="Genomic_DNA"/>
</dbReference>
<dbReference type="AlphaFoldDB" id="A0AAD9YAR1"/>
<proteinExistence type="predicted"/>
<accession>A0AAD9YAR1</accession>
<dbReference type="Proteomes" id="UP001281614">
    <property type="component" value="Unassembled WGS sequence"/>
</dbReference>
<comment type="caution">
    <text evidence="1">The sequence shown here is derived from an EMBL/GenBank/DDBJ whole genome shotgun (WGS) entry which is preliminary data.</text>
</comment>
<sequence>MAILDYECDSSALAPDVKRGIDFLYEAADRKEACAAWAGCFSKNAKLIKGDYGPTGVPELQKYLEESWNNTDSRVHDVKKVSIMNESPLTLKIEGITTYQRSGGKEQQGEWTAEQSYVDEDGWKKISQYKINFVSFGILA</sequence>
<name>A0AAD9YAR1_COLKA</name>